<gene>
    <name evidence="4" type="ORF">GC093_06290</name>
</gene>
<keyword evidence="2" id="KW-0732">Signal</keyword>
<proteinExistence type="predicted"/>
<comment type="caution">
    <text evidence="4">The sequence shown here is derived from an EMBL/GenBank/DDBJ whole genome shotgun (WGS) entry which is preliminary data.</text>
</comment>
<accession>A0A972JYR6</accession>
<organism evidence="4 5">
    <name type="scientific">Paenibacillus foliorum</name>
    <dbReference type="NCBI Taxonomy" id="2654974"/>
    <lineage>
        <taxon>Bacteria</taxon>
        <taxon>Bacillati</taxon>
        <taxon>Bacillota</taxon>
        <taxon>Bacilli</taxon>
        <taxon>Bacillales</taxon>
        <taxon>Paenibacillaceae</taxon>
        <taxon>Paenibacillus</taxon>
    </lineage>
</organism>
<feature type="region of interest" description="Disordered" evidence="1">
    <location>
        <begin position="113"/>
        <end position="133"/>
    </location>
</feature>
<feature type="domain" description="SLH" evidence="3">
    <location>
        <begin position="338"/>
        <end position="397"/>
    </location>
</feature>
<sequence>MKSTVFKKTAQVTVMMLIISALLPVLAFAATGFSNLVYKNNTVTGNVYTDNPYSVNTQVYMYDPNGNKVGSIPITSATYSVYEGVYSYSFTGTTVTRQTYIDLEEESQSVTGRVYDTTSNGNNNNNGGSGGGGGGGISNGATITVNSDGSIDANTLQNALSQYDIVELKLNGDVALIPAKALVNYVSDKNKTLKISSEKGTYTLPLYVLKLDDLASKLSTTVDDLKIKVGIAAVDETSTNEIATSATALGATVISSAVDFTLAAVAADGTTQNIDLGSNYINRTIPLSKEVDPSRTTAVVFDTTTKKLSFVPSLFTTTDGINEAVIKRNNNSIYTVIEMNKSFNDSKGHWAQGYIELLANKLVIDGVTDDSFQPERDITRAEFAALVVRALGLDQSNGSSSFNDVTSGDWFSGVVGAAVNAKIIDGYEDNTFRPNQSITREELAAMVVRALSFVGAKPEVSSSEQSDLLAKFTDTNKIVWAQNELAVAIQAGIVDGITDSTISPNTQATRAQSATMLKRLLTKVNFINN</sequence>
<reference evidence="4" key="1">
    <citation type="submission" date="2019-10" db="EMBL/GenBank/DDBJ databases">
        <title>Description of Paenibacillus glebae sp. nov.</title>
        <authorList>
            <person name="Carlier A."/>
            <person name="Qi S."/>
        </authorList>
    </citation>
    <scope>NUCLEOTIDE SEQUENCE</scope>
    <source>
        <strain evidence="4">LMG 31456</strain>
    </source>
</reference>
<dbReference type="AlphaFoldDB" id="A0A972JYR6"/>
<evidence type="ECO:0000259" key="3">
    <source>
        <dbReference type="PROSITE" id="PS51272"/>
    </source>
</evidence>
<feature type="chain" id="PRO_5037339791" evidence="2">
    <location>
        <begin position="30"/>
        <end position="529"/>
    </location>
</feature>
<dbReference type="Pfam" id="PF00395">
    <property type="entry name" value="SLH"/>
    <property type="match status" value="3"/>
</dbReference>
<dbReference type="PANTHER" id="PTHR43308:SF5">
    <property type="entry name" value="S-LAYER PROTEIN _ PEPTIDOGLYCAN ENDO-BETA-N-ACETYLGLUCOSAMINIDASE"/>
    <property type="match status" value="1"/>
</dbReference>
<feature type="domain" description="SLH" evidence="3">
    <location>
        <begin position="398"/>
        <end position="461"/>
    </location>
</feature>
<evidence type="ECO:0000256" key="2">
    <source>
        <dbReference type="SAM" id="SignalP"/>
    </source>
</evidence>
<dbReference type="PANTHER" id="PTHR43308">
    <property type="entry name" value="OUTER MEMBRANE PROTEIN ALPHA-RELATED"/>
    <property type="match status" value="1"/>
</dbReference>
<protein>
    <submittedName>
        <fullName evidence="4">S-layer homology domain-containing protein</fullName>
    </submittedName>
</protein>
<evidence type="ECO:0000256" key="1">
    <source>
        <dbReference type="SAM" id="MobiDB-lite"/>
    </source>
</evidence>
<dbReference type="Proteomes" id="UP000641588">
    <property type="component" value="Unassembled WGS sequence"/>
</dbReference>
<feature type="signal peptide" evidence="2">
    <location>
        <begin position="1"/>
        <end position="29"/>
    </location>
</feature>
<name>A0A972JYR6_9BACL</name>
<evidence type="ECO:0000313" key="4">
    <source>
        <dbReference type="EMBL" id="NOU92841.1"/>
    </source>
</evidence>
<dbReference type="InterPro" id="IPR051465">
    <property type="entry name" value="Cell_Envelope_Struct_Comp"/>
</dbReference>
<keyword evidence="5" id="KW-1185">Reference proteome</keyword>
<dbReference type="EMBL" id="WHOD01000022">
    <property type="protein sequence ID" value="NOU92841.1"/>
    <property type="molecule type" value="Genomic_DNA"/>
</dbReference>
<dbReference type="PROSITE" id="PS51272">
    <property type="entry name" value="SLH"/>
    <property type="match status" value="3"/>
</dbReference>
<feature type="domain" description="SLH" evidence="3">
    <location>
        <begin position="468"/>
        <end position="529"/>
    </location>
</feature>
<dbReference type="InterPro" id="IPR001119">
    <property type="entry name" value="SLH_dom"/>
</dbReference>
<evidence type="ECO:0000313" key="5">
    <source>
        <dbReference type="Proteomes" id="UP000641588"/>
    </source>
</evidence>